<feature type="transmembrane region" description="Helical" evidence="2">
    <location>
        <begin position="49"/>
        <end position="70"/>
    </location>
</feature>
<feature type="region of interest" description="Disordered" evidence="1">
    <location>
        <begin position="128"/>
        <end position="230"/>
    </location>
</feature>
<dbReference type="GeneID" id="59341248"/>
<evidence type="ECO:0000313" key="3">
    <source>
        <dbReference type="EMBL" id="KAF7311719.1"/>
    </source>
</evidence>
<dbReference type="EMBL" id="JACAZF010000002">
    <property type="protein sequence ID" value="KAF7311719.1"/>
    <property type="molecule type" value="Genomic_DNA"/>
</dbReference>
<dbReference type="RefSeq" id="XP_037223827.1">
    <property type="nucleotide sequence ID" value="XM_037358732.1"/>
</dbReference>
<keyword evidence="2" id="KW-0812">Transmembrane</keyword>
<reference evidence="3" key="1">
    <citation type="submission" date="2020-05" db="EMBL/GenBank/DDBJ databases">
        <title>Mycena genomes resolve the evolution of fungal bioluminescence.</title>
        <authorList>
            <person name="Tsai I.J."/>
        </authorList>
    </citation>
    <scope>NUCLEOTIDE SEQUENCE</scope>
    <source>
        <strain evidence="3">171206Taipei</strain>
    </source>
</reference>
<feature type="transmembrane region" description="Helical" evidence="2">
    <location>
        <begin position="82"/>
        <end position="102"/>
    </location>
</feature>
<keyword evidence="2" id="KW-1133">Transmembrane helix</keyword>
<keyword evidence="2" id="KW-0472">Membrane</keyword>
<comment type="caution">
    <text evidence="3">The sequence shown here is derived from an EMBL/GenBank/DDBJ whole genome shotgun (WGS) entry which is preliminary data.</text>
</comment>
<accession>A0A8H6T6K5</accession>
<dbReference type="Proteomes" id="UP000636479">
    <property type="component" value="Unassembled WGS sequence"/>
</dbReference>
<evidence type="ECO:0000256" key="2">
    <source>
        <dbReference type="SAM" id="Phobius"/>
    </source>
</evidence>
<evidence type="ECO:0000256" key="1">
    <source>
        <dbReference type="SAM" id="MobiDB-lite"/>
    </source>
</evidence>
<sequence length="230" mass="24230">MTHNDNWPRSAADVIPALTAPHLTRTLKKPAQARLRTFSFPPTMSRLSLFLLSLSIASQPLTVAAYAAVVHHRSRASRAARIVGAVLAVLVVLLLFACLCVTRRRRARRLNNSVGILGAAAPANTHNGGKFGFANPWSKPSQAHAMGPNPNQSAYPHGGQQYSGQPGGPPPYSPDANVNGSQAVYSPPPGPPPTNADTKPGYTAPPPQAHVGNETHPNAGPNNFVGGFRP</sequence>
<organism evidence="3 4">
    <name type="scientific">Mycena indigotica</name>
    <dbReference type="NCBI Taxonomy" id="2126181"/>
    <lineage>
        <taxon>Eukaryota</taxon>
        <taxon>Fungi</taxon>
        <taxon>Dikarya</taxon>
        <taxon>Basidiomycota</taxon>
        <taxon>Agaricomycotina</taxon>
        <taxon>Agaricomycetes</taxon>
        <taxon>Agaricomycetidae</taxon>
        <taxon>Agaricales</taxon>
        <taxon>Marasmiineae</taxon>
        <taxon>Mycenaceae</taxon>
        <taxon>Mycena</taxon>
    </lineage>
</organism>
<evidence type="ECO:0000313" key="4">
    <source>
        <dbReference type="Proteomes" id="UP000636479"/>
    </source>
</evidence>
<keyword evidence="4" id="KW-1185">Reference proteome</keyword>
<gene>
    <name evidence="3" type="ORF">MIND_00181800</name>
</gene>
<proteinExistence type="predicted"/>
<dbReference type="AlphaFoldDB" id="A0A8H6T6K5"/>
<protein>
    <submittedName>
        <fullName evidence="3">Uncharacterized protein</fullName>
    </submittedName>
</protein>
<name>A0A8H6T6K5_9AGAR</name>